<gene>
    <name evidence="2" type="ORF">SARC_14711</name>
</gene>
<reference evidence="2 3" key="1">
    <citation type="submission" date="2011-02" db="EMBL/GenBank/DDBJ databases">
        <title>The Genome Sequence of Sphaeroforma arctica JP610.</title>
        <authorList>
            <consortium name="The Broad Institute Genome Sequencing Platform"/>
            <person name="Russ C."/>
            <person name="Cuomo C."/>
            <person name="Young S.K."/>
            <person name="Zeng Q."/>
            <person name="Gargeya S."/>
            <person name="Alvarado L."/>
            <person name="Berlin A."/>
            <person name="Chapman S.B."/>
            <person name="Chen Z."/>
            <person name="Freedman E."/>
            <person name="Gellesch M."/>
            <person name="Goldberg J."/>
            <person name="Griggs A."/>
            <person name="Gujja S."/>
            <person name="Heilman E."/>
            <person name="Heiman D."/>
            <person name="Howarth C."/>
            <person name="Mehta T."/>
            <person name="Neiman D."/>
            <person name="Pearson M."/>
            <person name="Roberts A."/>
            <person name="Saif S."/>
            <person name="Shea T."/>
            <person name="Shenoy N."/>
            <person name="Sisk P."/>
            <person name="Stolte C."/>
            <person name="Sykes S."/>
            <person name="White J."/>
            <person name="Yandava C."/>
            <person name="Burger G."/>
            <person name="Gray M.W."/>
            <person name="Holland P.W.H."/>
            <person name="King N."/>
            <person name="Lang F.B.F."/>
            <person name="Roger A.J."/>
            <person name="Ruiz-Trillo I."/>
            <person name="Haas B."/>
            <person name="Nusbaum C."/>
            <person name="Birren B."/>
        </authorList>
    </citation>
    <scope>NUCLEOTIDE SEQUENCE [LARGE SCALE GENOMIC DNA]</scope>
    <source>
        <strain evidence="2 3">JP610</strain>
    </source>
</reference>
<feature type="region of interest" description="Disordered" evidence="1">
    <location>
        <begin position="177"/>
        <end position="214"/>
    </location>
</feature>
<feature type="non-terminal residue" evidence="2">
    <location>
        <position position="238"/>
    </location>
</feature>
<evidence type="ECO:0000313" key="2">
    <source>
        <dbReference type="EMBL" id="KNC72729.1"/>
    </source>
</evidence>
<organism evidence="2 3">
    <name type="scientific">Sphaeroforma arctica JP610</name>
    <dbReference type="NCBI Taxonomy" id="667725"/>
    <lineage>
        <taxon>Eukaryota</taxon>
        <taxon>Ichthyosporea</taxon>
        <taxon>Ichthyophonida</taxon>
        <taxon>Sphaeroforma</taxon>
    </lineage>
</organism>
<feature type="compositionally biased region" description="Polar residues" evidence="1">
    <location>
        <begin position="181"/>
        <end position="197"/>
    </location>
</feature>
<dbReference type="GeneID" id="25915215"/>
<accession>A0A0L0F7R4</accession>
<feature type="region of interest" description="Disordered" evidence="1">
    <location>
        <begin position="1"/>
        <end position="151"/>
    </location>
</feature>
<dbReference type="AlphaFoldDB" id="A0A0L0F7R4"/>
<sequence>MSGGANVIGNKPAGGNVIGNSPAGGNKLMSGGANIIGNKPSGESSDTDTSDGKNTSVATSEAAGAKTNTSPNNGTSSPGSGLGSTVASQALSVNRPALMGKKSSDSNLLSSTSTGAAPGMRARNASTQINRPVSAGGLLRSQSNDPVMRTNSAPIRGILKYPTSAADKAKFAASLNVPDHSGSTSPIHPSPLANSAMNRKHSDKSMSSTDGATSVTITHTRASGVQEPSEVTALLKRL</sequence>
<feature type="compositionally biased region" description="Low complexity" evidence="1">
    <location>
        <begin position="105"/>
        <end position="114"/>
    </location>
</feature>
<protein>
    <submittedName>
        <fullName evidence="2">Uncharacterized protein</fullName>
    </submittedName>
</protein>
<dbReference type="Proteomes" id="UP000054560">
    <property type="component" value="Unassembled WGS sequence"/>
</dbReference>
<feature type="compositionally biased region" description="Polar residues" evidence="1">
    <location>
        <begin position="140"/>
        <end position="151"/>
    </location>
</feature>
<feature type="region of interest" description="Disordered" evidence="1">
    <location>
        <begin position="219"/>
        <end position="238"/>
    </location>
</feature>
<feature type="compositionally biased region" description="Polar residues" evidence="1">
    <location>
        <begin position="205"/>
        <end position="214"/>
    </location>
</feature>
<dbReference type="RefSeq" id="XP_014146631.1">
    <property type="nucleotide sequence ID" value="XM_014291156.1"/>
</dbReference>
<keyword evidence="3" id="KW-1185">Reference proteome</keyword>
<evidence type="ECO:0000313" key="3">
    <source>
        <dbReference type="Proteomes" id="UP000054560"/>
    </source>
</evidence>
<proteinExistence type="predicted"/>
<evidence type="ECO:0000256" key="1">
    <source>
        <dbReference type="SAM" id="MobiDB-lite"/>
    </source>
</evidence>
<feature type="compositionally biased region" description="Low complexity" evidence="1">
    <location>
        <begin position="67"/>
        <end position="85"/>
    </location>
</feature>
<name>A0A0L0F7R4_9EUKA</name>
<dbReference type="EMBL" id="KQ246589">
    <property type="protein sequence ID" value="KNC72729.1"/>
    <property type="molecule type" value="Genomic_DNA"/>
</dbReference>